<dbReference type="VEuPathDB" id="VectorBase:RSAN_045181"/>
<feature type="compositionally biased region" description="Basic and acidic residues" evidence="1">
    <location>
        <begin position="120"/>
        <end position="132"/>
    </location>
</feature>
<dbReference type="EMBL" id="JABSTV010000285">
    <property type="protein sequence ID" value="KAH7986773.1"/>
    <property type="molecule type" value="Genomic_DNA"/>
</dbReference>
<accession>A0A9D4YRS0</accession>
<protein>
    <submittedName>
        <fullName evidence="2">Uncharacterized protein</fullName>
    </submittedName>
</protein>
<feature type="compositionally biased region" description="Basic and acidic residues" evidence="1">
    <location>
        <begin position="141"/>
        <end position="154"/>
    </location>
</feature>
<feature type="compositionally biased region" description="Acidic residues" evidence="1">
    <location>
        <begin position="251"/>
        <end position="287"/>
    </location>
</feature>
<proteinExistence type="predicted"/>
<sequence>MPPRKNIARRGRKSATQGRLWESRLHAAWRRSSWNSKLTAAIVVVEKLSDSVVTQKPRKADAAIEPSAAKRKKLSDAPVAAEPEPTEVEDGASEEEEDGTCEALFLDVDDDEGGSPAPSDDQRADDEKHDSAVEEDSMPAETEKADENAEEVRRGGTGGRRRALTTTRRTSTARSTRRWTRRSSRKRPKTPRMAKERWTTLGIAKTVGEHDEEEAGESQDCEEAVESRDGEEDAGGEDGAEERPLKLEAAADGEVEYYEEGDGTPQDAEWDEEMEALTDDAEVVDDETMPKRGQTRKSVPMEGRITSWTTPQCMTRRRVIRTITAQKKTAPRPMALIMKPPWQTSRSLPMTGLPSRRRSQLWR</sequence>
<name>A0A9D4YRS0_RHISA</name>
<feature type="region of interest" description="Disordered" evidence="1">
    <location>
        <begin position="342"/>
        <end position="363"/>
    </location>
</feature>
<dbReference type="AlphaFoldDB" id="A0A9D4YRS0"/>
<feature type="compositionally biased region" description="Basic residues" evidence="1">
    <location>
        <begin position="175"/>
        <end position="192"/>
    </location>
</feature>
<evidence type="ECO:0000256" key="1">
    <source>
        <dbReference type="SAM" id="MobiDB-lite"/>
    </source>
</evidence>
<feature type="compositionally biased region" description="Acidic residues" evidence="1">
    <location>
        <begin position="84"/>
        <end position="100"/>
    </location>
</feature>
<reference evidence="2" key="2">
    <citation type="submission" date="2021-09" db="EMBL/GenBank/DDBJ databases">
        <authorList>
            <person name="Jia N."/>
            <person name="Wang J."/>
            <person name="Shi W."/>
            <person name="Du L."/>
            <person name="Sun Y."/>
            <person name="Zhan W."/>
            <person name="Jiang J."/>
            <person name="Wang Q."/>
            <person name="Zhang B."/>
            <person name="Ji P."/>
            <person name="Sakyi L.B."/>
            <person name="Cui X."/>
            <person name="Yuan T."/>
            <person name="Jiang B."/>
            <person name="Yang W."/>
            <person name="Lam T.T.-Y."/>
            <person name="Chang Q."/>
            <person name="Ding S."/>
            <person name="Wang X."/>
            <person name="Zhu J."/>
            <person name="Ruan X."/>
            <person name="Zhao L."/>
            <person name="Wei J."/>
            <person name="Que T."/>
            <person name="Du C."/>
            <person name="Cheng J."/>
            <person name="Dai P."/>
            <person name="Han X."/>
            <person name="Huang E."/>
            <person name="Gao Y."/>
            <person name="Liu J."/>
            <person name="Shao H."/>
            <person name="Ye R."/>
            <person name="Li L."/>
            <person name="Wei W."/>
            <person name="Wang X."/>
            <person name="Wang C."/>
            <person name="Huo Q."/>
            <person name="Li W."/>
            <person name="Guo W."/>
            <person name="Chen H."/>
            <person name="Chen S."/>
            <person name="Zhou L."/>
            <person name="Zhou L."/>
            <person name="Ni X."/>
            <person name="Tian J."/>
            <person name="Zhou Y."/>
            <person name="Sheng Y."/>
            <person name="Liu T."/>
            <person name="Pan Y."/>
            <person name="Xia L."/>
            <person name="Li J."/>
            <person name="Zhao F."/>
            <person name="Cao W."/>
        </authorList>
    </citation>
    <scope>NUCLEOTIDE SEQUENCE</scope>
    <source>
        <strain evidence="2">Rsan-2018</strain>
        <tissue evidence="2">Larvae</tissue>
    </source>
</reference>
<evidence type="ECO:0000313" key="2">
    <source>
        <dbReference type="EMBL" id="KAH7986773.1"/>
    </source>
</evidence>
<feature type="compositionally biased region" description="Acidic residues" evidence="1">
    <location>
        <begin position="210"/>
        <end position="240"/>
    </location>
</feature>
<dbReference type="Proteomes" id="UP000821837">
    <property type="component" value="Unassembled WGS sequence"/>
</dbReference>
<keyword evidence="3" id="KW-1185">Reference proteome</keyword>
<reference evidence="2" key="1">
    <citation type="journal article" date="2020" name="Cell">
        <title>Large-Scale Comparative Analyses of Tick Genomes Elucidate Their Genetic Diversity and Vector Capacities.</title>
        <authorList>
            <consortium name="Tick Genome and Microbiome Consortium (TIGMIC)"/>
            <person name="Jia N."/>
            <person name="Wang J."/>
            <person name="Shi W."/>
            <person name="Du L."/>
            <person name="Sun Y."/>
            <person name="Zhan W."/>
            <person name="Jiang J.F."/>
            <person name="Wang Q."/>
            <person name="Zhang B."/>
            <person name="Ji P."/>
            <person name="Bell-Sakyi L."/>
            <person name="Cui X.M."/>
            <person name="Yuan T.T."/>
            <person name="Jiang B.G."/>
            <person name="Yang W.F."/>
            <person name="Lam T.T."/>
            <person name="Chang Q.C."/>
            <person name="Ding S.J."/>
            <person name="Wang X.J."/>
            <person name="Zhu J.G."/>
            <person name="Ruan X.D."/>
            <person name="Zhao L."/>
            <person name="Wei J.T."/>
            <person name="Ye R.Z."/>
            <person name="Que T.C."/>
            <person name="Du C.H."/>
            <person name="Zhou Y.H."/>
            <person name="Cheng J.X."/>
            <person name="Dai P.F."/>
            <person name="Guo W.B."/>
            <person name="Han X.H."/>
            <person name="Huang E.J."/>
            <person name="Li L.F."/>
            <person name="Wei W."/>
            <person name="Gao Y.C."/>
            <person name="Liu J.Z."/>
            <person name="Shao H.Z."/>
            <person name="Wang X."/>
            <person name="Wang C.C."/>
            <person name="Yang T.C."/>
            <person name="Huo Q.B."/>
            <person name="Li W."/>
            <person name="Chen H.Y."/>
            <person name="Chen S.E."/>
            <person name="Zhou L.G."/>
            <person name="Ni X.B."/>
            <person name="Tian J.H."/>
            <person name="Sheng Y."/>
            <person name="Liu T."/>
            <person name="Pan Y.S."/>
            <person name="Xia L.Y."/>
            <person name="Li J."/>
            <person name="Zhao F."/>
            <person name="Cao W.C."/>
        </authorList>
    </citation>
    <scope>NUCLEOTIDE SEQUENCE</scope>
    <source>
        <strain evidence="2">Rsan-2018</strain>
    </source>
</reference>
<feature type="compositionally biased region" description="Low complexity" evidence="1">
    <location>
        <begin position="164"/>
        <end position="174"/>
    </location>
</feature>
<comment type="caution">
    <text evidence="2">The sequence shown here is derived from an EMBL/GenBank/DDBJ whole genome shotgun (WGS) entry which is preliminary data.</text>
</comment>
<gene>
    <name evidence="2" type="ORF">HPB52_024734</name>
</gene>
<organism evidence="2 3">
    <name type="scientific">Rhipicephalus sanguineus</name>
    <name type="common">Brown dog tick</name>
    <name type="synonym">Ixodes sanguineus</name>
    <dbReference type="NCBI Taxonomy" id="34632"/>
    <lineage>
        <taxon>Eukaryota</taxon>
        <taxon>Metazoa</taxon>
        <taxon>Ecdysozoa</taxon>
        <taxon>Arthropoda</taxon>
        <taxon>Chelicerata</taxon>
        <taxon>Arachnida</taxon>
        <taxon>Acari</taxon>
        <taxon>Parasitiformes</taxon>
        <taxon>Ixodida</taxon>
        <taxon>Ixodoidea</taxon>
        <taxon>Ixodidae</taxon>
        <taxon>Rhipicephalinae</taxon>
        <taxon>Rhipicephalus</taxon>
        <taxon>Rhipicephalus</taxon>
    </lineage>
</organism>
<feature type="region of interest" description="Disordered" evidence="1">
    <location>
        <begin position="51"/>
        <end position="302"/>
    </location>
</feature>
<evidence type="ECO:0000313" key="3">
    <source>
        <dbReference type="Proteomes" id="UP000821837"/>
    </source>
</evidence>